<accession>A0A183TAW1</accession>
<keyword evidence="3" id="KW-1185">Reference proteome</keyword>
<evidence type="ECO:0000313" key="3">
    <source>
        <dbReference type="Proteomes" id="UP000275846"/>
    </source>
</evidence>
<name>A0A183TAW1_SCHSO</name>
<dbReference type="EMBL" id="UYSU01038221">
    <property type="protein sequence ID" value="VDL99994.1"/>
    <property type="molecule type" value="Genomic_DNA"/>
</dbReference>
<reference evidence="2 3" key="2">
    <citation type="submission" date="2018-11" db="EMBL/GenBank/DDBJ databases">
        <authorList>
            <consortium name="Pathogen Informatics"/>
        </authorList>
    </citation>
    <scope>NUCLEOTIDE SEQUENCE [LARGE SCALE GENOMIC DNA]</scope>
    <source>
        <strain evidence="2 3">NST_G2</strain>
    </source>
</reference>
<dbReference type="Proteomes" id="UP000275846">
    <property type="component" value="Unassembled WGS sequence"/>
</dbReference>
<evidence type="ECO:0000256" key="1">
    <source>
        <dbReference type="SAM" id="MobiDB-lite"/>
    </source>
</evidence>
<sequence length="125" mass="13788">MAFPLHGIRSRCGGTSRGGSGRTSHLRPLPPPAFLTPGSGDVDASHSRLLDYQLVRRRDPPDVLVPKAMSGAECSIEHYIVIFNTRLQLRLQGKSIAGRLNIVVPDTTERQMKVTNGQFEENCTY</sequence>
<gene>
    <name evidence="2" type="ORF">SSLN_LOCUS13609</name>
</gene>
<feature type="region of interest" description="Disordered" evidence="1">
    <location>
        <begin position="1"/>
        <end position="42"/>
    </location>
</feature>
<protein>
    <submittedName>
        <fullName evidence="4">Riboflavin kinase</fullName>
    </submittedName>
</protein>
<organism evidence="4">
    <name type="scientific">Schistocephalus solidus</name>
    <name type="common">Tapeworm</name>
    <dbReference type="NCBI Taxonomy" id="70667"/>
    <lineage>
        <taxon>Eukaryota</taxon>
        <taxon>Metazoa</taxon>
        <taxon>Spiralia</taxon>
        <taxon>Lophotrochozoa</taxon>
        <taxon>Platyhelminthes</taxon>
        <taxon>Cestoda</taxon>
        <taxon>Eucestoda</taxon>
        <taxon>Diphyllobothriidea</taxon>
        <taxon>Diphyllobothriidae</taxon>
        <taxon>Schistocephalus</taxon>
    </lineage>
</organism>
<reference evidence="4" key="1">
    <citation type="submission" date="2016-06" db="UniProtKB">
        <authorList>
            <consortium name="WormBaseParasite"/>
        </authorList>
    </citation>
    <scope>IDENTIFICATION</scope>
</reference>
<dbReference type="AlphaFoldDB" id="A0A183TAW1"/>
<evidence type="ECO:0000313" key="4">
    <source>
        <dbReference type="WBParaSite" id="SSLN_0001412401-mRNA-1"/>
    </source>
</evidence>
<proteinExistence type="predicted"/>
<evidence type="ECO:0000313" key="2">
    <source>
        <dbReference type="EMBL" id="VDL99994.1"/>
    </source>
</evidence>
<dbReference type="WBParaSite" id="SSLN_0001412401-mRNA-1">
    <property type="protein sequence ID" value="SSLN_0001412401-mRNA-1"/>
    <property type="gene ID" value="SSLN_0001412401"/>
</dbReference>